<comment type="cofactor">
    <cofactor evidence="1">
        <name>Mn(2+)</name>
        <dbReference type="ChEBI" id="CHEBI:29035"/>
    </cofactor>
</comment>
<keyword evidence="6 12" id="KW-0378">Hydrolase</keyword>
<evidence type="ECO:0000256" key="11">
    <source>
        <dbReference type="ARBA" id="ARBA00048336"/>
    </source>
</evidence>
<evidence type="ECO:0000256" key="6">
    <source>
        <dbReference type="ARBA" id="ARBA00022801"/>
    </source>
</evidence>
<dbReference type="SUPFAM" id="SSF81606">
    <property type="entry name" value="PP2C-like"/>
    <property type="match status" value="1"/>
</dbReference>
<comment type="catalytic activity">
    <reaction evidence="10">
        <text>O-phospho-L-seryl-[protein] + H2O = L-seryl-[protein] + phosphate</text>
        <dbReference type="Rhea" id="RHEA:20629"/>
        <dbReference type="Rhea" id="RHEA-COMP:9863"/>
        <dbReference type="Rhea" id="RHEA-COMP:11604"/>
        <dbReference type="ChEBI" id="CHEBI:15377"/>
        <dbReference type="ChEBI" id="CHEBI:29999"/>
        <dbReference type="ChEBI" id="CHEBI:43474"/>
        <dbReference type="ChEBI" id="CHEBI:83421"/>
        <dbReference type="EC" id="3.1.3.16"/>
    </reaction>
</comment>
<dbReference type="PROSITE" id="PS51746">
    <property type="entry name" value="PPM_2"/>
    <property type="match status" value="1"/>
</dbReference>
<dbReference type="EMBL" id="JBBNAE010000005">
    <property type="protein sequence ID" value="KAK9124542.1"/>
    <property type="molecule type" value="Genomic_DNA"/>
</dbReference>
<dbReference type="Gene3D" id="3.60.40.10">
    <property type="entry name" value="PPM-type phosphatase domain"/>
    <property type="match status" value="1"/>
</dbReference>
<evidence type="ECO:0000259" key="14">
    <source>
        <dbReference type="PROSITE" id="PS51746"/>
    </source>
</evidence>
<comment type="caution">
    <text evidence="15">The sequence shown here is derived from an EMBL/GenBank/DDBJ whole genome shotgun (WGS) entry which is preliminary data.</text>
</comment>
<dbReference type="Proteomes" id="UP001417504">
    <property type="component" value="Unassembled WGS sequence"/>
</dbReference>
<dbReference type="FunFam" id="3.60.40.10:FF:000044">
    <property type="entry name" value="probable protein phosphatase 2C 25"/>
    <property type="match status" value="1"/>
</dbReference>
<evidence type="ECO:0000256" key="2">
    <source>
        <dbReference type="ARBA" id="ARBA00001946"/>
    </source>
</evidence>
<evidence type="ECO:0000256" key="13">
    <source>
        <dbReference type="SAM" id="MobiDB-lite"/>
    </source>
</evidence>
<evidence type="ECO:0000256" key="12">
    <source>
        <dbReference type="RuleBase" id="RU003465"/>
    </source>
</evidence>
<gene>
    <name evidence="15" type="ORF">Sjap_014144</name>
</gene>
<dbReference type="SMART" id="SM00332">
    <property type="entry name" value="PP2Cc"/>
    <property type="match status" value="1"/>
</dbReference>
<comment type="similarity">
    <text evidence="3 12">Belongs to the PP2C family.</text>
</comment>
<keyword evidence="9" id="KW-0464">Manganese</keyword>
<keyword evidence="16" id="KW-1185">Reference proteome</keyword>
<dbReference type="GO" id="GO:0004722">
    <property type="term" value="F:protein serine/threonine phosphatase activity"/>
    <property type="evidence" value="ECO:0007669"/>
    <property type="project" value="UniProtKB-EC"/>
</dbReference>
<proteinExistence type="inferred from homology"/>
<dbReference type="GO" id="GO:0046872">
    <property type="term" value="F:metal ion binding"/>
    <property type="evidence" value="ECO:0007669"/>
    <property type="project" value="UniProtKB-KW"/>
</dbReference>
<evidence type="ECO:0000256" key="1">
    <source>
        <dbReference type="ARBA" id="ARBA00001936"/>
    </source>
</evidence>
<dbReference type="Pfam" id="PF00481">
    <property type="entry name" value="PP2C"/>
    <property type="match status" value="1"/>
</dbReference>
<evidence type="ECO:0000256" key="9">
    <source>
        <dbReference type="ARBA" id="ARBA00023211"/>
    </source>
</evidence>
<evidence type="ECO:0000313" key="16">
    <source>
        <dbReference type="Proteomes" id="UP001417504"/>
    </source>
</evidence>
<evidence type="ECO:0000256" key="3">
    <source>
        <dbReference type="ARBA" id="ARBA00006702"/>
    </source>
</evidence>
<evidence type="ECO:0000256" key="5">
    <source>
        <dbReference type="ARBA" id="ARBA00022723"/>
    </source>
</evidence>
<accession>A0AAP0IZ38</accession>
<dbReference type="InterPro" id="IPR015655">
    <property type="entry name" value="PP2C"/>
</dbReference>
<evidence type="ECO:0000313" key="15">
    <source>
        <dbReference type="EMBL" id="KAK9124542.1"/>
    </source>
</evidence>
<dbReference type="InterPro" id="IPR000222">
    <property type="entry name" value="PP2C_BS"/>
</dbReference>
<dbReference type="AlphaFoldDB" id="A0AAP0IZ38"/>
<evidence type="ECO:0000256" key="7">
    <source>
        <dbReference type="ARBA" id="ARBA00022842"/>
    </source>
</evidence>
<feature type="domain" description="PPM-type phosphatase" evidence="14">
    <location>
        <begin position="125"/>
        <end position="375"/>
    </location>
</feature>
<comment type="cofactor">
    <cofactor evidence="2">
        <name>Mg(2+)</name>
        <dbReference type="ChEBI" id="CHEBI:18420"/>
    </cofactor>
</comment>
<keyword evidence="5" id="KW-0479">Metal-binding</keyword>
<comment type="catalytic activity">
    <reaction evidence="11">
        <text>O-phospho-L-threonyl-[protein] + H2O = L-threonyl-[protein] + phosphate</text>
        <dbReference type="Rhea" id="RHEA:47004"/>
        <dbReference type="Rhea" id="RHEA-COMP:11060"/>
        <dbReference type="Rhea" id="RHEA-COMP:11605"/>
        <dbReference type="ChEBI" id="CHEBI:15377"/>
        <dbReference type="ChEBI" id="CHEBI:30013"/>
        <dbReference type="ChEBI" id="CHEBI:43474"/>
        <dbReference type="ChEBI" id="CHEBI:61977"/>
        <dbReference type="EC" id="3.1.3.16"/>
    </reaction>
</comment>
<dbReference type="PROSITE" id="PS01032">
    <property type="entry name" value="PPM_1"/>
    <property type="match status" value="1"/>
</dbReference>
<organism evidence="15 16">
    <name type="scientific">Stephania japonica</name>
    <dbReference type="NCBI Taxonomy" id="461633"/>
    <lineage>
        <taxon>Eukaryota</taxon>
        <taxon>Viridiplantae</taxon>
        <taxon>Streptophyta</taxon>
        <taxon>Embryophyta</taxon>
        <taxon>Tracheophyta</taxon>
        <taxon>Spermatophyta</taxon>
        <taxon>Magnoliopsida</taxon>
        <taxon>Ranunculales</taxon>
        <taxon>Menispermaceae</taxon>
        <taxon>Menispermoideae</taxon>
        <taxon>Cissampelideae</taxon>
        <taxon>Stephania</taxon>
    </lineage>
</organism>
<dbReference type="EC" id="3.1.3.16" evidence="4"/>
<protein>
    <recommendedName>
        <fullName evidence="4">protein-serine/threonine phosphatase</fullName>
        <ecNumber evidence="4">3.1.3.16</ecNumber>
    </recommendedName>
</protein>
<dbReference type="CDD" id="cd00143">
    <property type="entry name" value="PP2Cc"/>
    <property type="match status" value="1"/>
</dbReference>
<keyword evidence="8 12" id="KW-0904">Protein phosphatase</keyword>
<sequence>MSCAVAVSNSPVFSPSRVSSIFCKTTVSSPENLTLTQHHYHGSSSSSPCASSGSGPTSPFRVRIQKSSPSGLRGFKKEGAGEGSGAAASVLKRKRPARIDIPVAALSLAAAATPAAVELEVEREGFSVYCKRGRREAMEDRYSAVVGIHGDPKQAFFGVFDGHGGAKAAEFASKNIDKNIINELTRREGGEIVEAVRRGYLTTDSEFLKEDVHGGTCCVTALIRNGNLVVSNAGDCRAVVSRGGTAEALTSDHRPSREDERERIEAQGGYVDCRNGIWRIQGTLAVSRGVGDGHLKQWVIAEPETKVLAIEPDHEFLILASDGLWDKVSNQEAVDVARTLCVETKPETLSACKKLAKLAISRGSCDDISVMVIHLGRFI</sequence>
<keyword evidence="7" id="KW-0460">Magnesium</keyword>
<dbReference type="PANTHER" id="PTHR47992">
    <property type="entry name" value="PROTEIN PHOSPHATASE"/>
    <property type="match status" value="1"/>
</dbReference>
<reference evidence="15 16" key="1">
    <citation type="submission" date="2024-01" db="EMBL/GenBank/DDBJ databases">
        <title>Genome assemblies of Stephania.</title>
        <authorList>
            <person name="Yang L."/>
        </authorList>
    </citation>
    <scope>NUCLEOTIDE SEQUENCE [LARGE SCALE GENOMIC DNA]</scope>
    <source>
        <strain evidence="15">QJT</strain>
        <tissue evidence="15">Leaf</tissue>
    </source>
</reference>
<evidence type="ECO:0000256" key="10">
    <source>
        <dbReference type="ARBA" id="ARBA00047761"/>
    </source>
</evidence>
<evidence type="ECO:0000256" key="4">
    <source>
        <dbReference type="ARBA" id="ARBA00013081"/>
    </source>
</evidence>
<dbReference type="InterPro" id="IPR001932">
    <property type="entry name" value="PPM-type_phosphatase-like_dom"/>
</dbReference>
<feature type="compositionally biased region" description="Low complexity" evidence="13">
    <location>
        <begin position="42"/>
        <end position="59"/>
    </location>
</feature>
<feature type="region of interest" description="Disordered" evidence="13">
    <location>
        <begin position="37"/>
        <end position="87"/>
    </location>
</feature>
<name>A0AAP0IZ38_9MAGN</name>
<evidence type="ECO:0000256" key="8">
    <source>
        <dbReference type="ARBA" id="ARBA00022912"/>
    </source>
</evidence>
<dbReference type="InterPro" id="IPR036457">
    <property type="entry name" value="PPM-type-like_dom_sf"/>
</dbReference>
<dbReference type="SMART" id="SM00331">
    <property type="entry name" value="PP2C_SIG"/>
    <property type="match status" value="1"/>
</dbReference>
<dbReference type="GO" id="GO:0009738">
    <property type="term" value="P:abscisic acid-activated signaling pathway"/>
    <property type="evidence" value="ECO:0007669"/>
    <property type="project" value="UniProtKB-ARBA"/>
</dbReference>